<keyword evidence="2" id="KW-1185">Reference proteome</keyword>
<gene>
    <name evidence="1" type="ORF">SAMN04487850_0753</name>
</gene>
<dbReference type="Proteomes" id="UP000199373">
    <property type="component" value="Unassembled WGS sequence"/>
</dbReference>
<dbReference type="AlphaFoldDB" id="A0A1I0MKT4"/>
<evidence type="ECO:0000313" key="1">
    <source>
        <dbReference type="EMBL" id="SEV88931.1"/>
    </source>
</evidence>
<sequence>MAFAVSTFKVVKKVLVLFVLFALISCSAKDEISLCEQENVKSENIGINQNAQRDFAIILSKAVEDNADLRMFLRDEAQKQFDNTYDVFYPYVRNSKVGGNSTFREILLNYTTEKELAGIERSLPLLNIVIPDLSMFDAFSVNEWDAYNDEIAVSYIEGNNNSVFYSNGDSVFSLPKGSLPAFPYMVVKNSERMKVVNRGFTRSSNMDDLQYDFVDDIFNKRLNKPTTRSKTTSYINYNVNEEGPYMKAEYLDQRVKEAYAKYKNDPFACDRDLIYYNMDKSNSEKGKLNTKWREKLWKFRVVHSAYSEIAQKELGDPVIDTECHSRKAPFSNEELIEKIWTNGDYVFKFWIEYGRNNTQDKSTVRIVNVPPYKLFQFSKIKCAYQHSTAFRKSKYYYTVDLSDIKPLWVNVNEMLDGNDLLLMDEPWDLTSLSTNINIRIEESDPTIEFTKSVEFSNTFAGSANFDLGIGGKDASATAKVSLGVSGSFTTKRTHSEKWVEESDELGSVSLNYVAPVIVSDSELSTKGYKIHTLHTGLIEIMIVPVTVR</sequence>
<reference evidence="1 2" key="1">
    <citation type="submission" date="2016-10" db="EMBL/GenBank/DDBJ databases">
        <authorList>
            <person name="de Groot N.N."/>
        </authorList>
    </citation>
    <scope>NUCLEOTIDE SEQUENCE [LARGE SCALE GENOMIC DNA]</scope>
    <source>
        <strain evidence="1 2">TC2-24</strain>
    </source>
</reference>
<accession>A0A1I0MKT4</accession>
<name>A0A1I0MKT4_9BACT</name>
<protein>
    <submittedName>
        <fullName evidence="1">Uncharacterized protein</fullName>
    </submittedName>
</protein>
<evidence type="ECO:0000313" key="2">
    <source>
        <dbReference type="Proteomes" id="UP000199373"/>
    </source>
</evidence>
<dbReference type="EMBL" id="FOIQ01000001">
    <property type="protein sequence ID" value="SEV88931.1"/>
    <property type="molecule type" value="Genomic_DNA"/>
</dbReference>
<proteinExistence type="predicted"/>
<organism evidence="1 2">
    <name type="scientific">Prevotella aff. ruminicola Tc2-24</name>
    <dbReference type="NCBI Taxonomy" id="81582"/>
    <lineage>
        <taxon>Bacteria</taxon>
        <taxon>Pseudomonadati</taxon>
        <taxon>Bacteroidota</taxon>
        <taxon>Bacteroidia</taxon>
        <taxon>Bacteroidales</taxon>
        <taxon>Prevotellaceae</taxon>
        <taxon>Prevotella</taxon>
    </lineage>
</organism>